<evidence type="ECO:0000313" key="4">
    <source>
        <dbReference type="Proteomes" id="UP000193240"/>
    </source>
</evidence>
<feature type="region of interest" description="Disordered" evidence="1">
    <location>
        <begin position="163"/>
        <end position="194"/>
    </location>
</feature>
<organism evidence="3 4">
    <name type="scientific">Epicoccum nigrum</name>
    <name type="common">Soil fungus</name>
    <name type="synonym">Epicoccum purpurascens</name>
    <dbReference type="NCBI Taxonomy" id="105696"/>
    <lineage>
        <taxon>Eukaryota</taxon>
        <taxon>Fungi</taxon>
        <taxon>Dikarya</taxon>
        <taxon>Ascomycota</taxon>
        <taxon>Pezizomycotina</taxon>
        <taxon>Dothideomycetes</taxon>
        <taxon>Pleosporomycetidae</taxon>
        <taxon>Pleosporales</taxon>
        <taxon>Pleosporineae</taxon>
        <taxon>Didymellaceae</taxon>
        <taxon>Epicoccum</taxon>
    </lineage>
</organism>
<dbReference type="Proteomes" id="UP000193240">
    <property type="component" value="Unassembled WGS sequence"/>
</dbReference>
<evidence type="ECO:0000259" key="2">
    <source>
        <dbReference type="Pfam" id="PF06985"/>
    </source>
</evidence>
<proteinExistence type="predicted"/>
<dbReference type="EMBL" id="KZ107845">
    <property type="protein sequence ID" value="OSS48936.1"/>
    <property type="molecule type" value="Genomic_DNA"/>
</dbReference>
<feature type="domain" description="Heterokaryon incompatibility" evidence="2">
    <location>
        <begin position="48"/>
        <end position="224"/>
    </location>
</feature>
<accession>A0A1Y2LYC9</accession>
<evidence type="ECO:0000256" key="1">
    <source>
        <dbReference type="SAM" id="MobiDB-lite"/>
    </source>
</evidence>
<dbReference type="PANTHER" id="PTHR24148">
    <property type="entry name" value="ANKYRIN REPEAT DOMAIN-CONTAINING PROTEIN 39 HOMOLOG-RELATED"/>
    <property type="match status" value="1"/>
</dbReference>
<dbReference type="InterPro" id="IPR010730">
    <property type="entry name" value="HET"/>
</dbReference>
<dbReference type="AlphaFoldDB" id="A0A1Y2LYC9"/>
<gene>
    <name evidence="3" type="ORF">B5807_06807</name>
</gene>
<dbReference type="PANTHER" id="PTHR24148:SF78">
    <property type="entry name" value="HETEROKARYON INCOMPATIBILITY DOMAIN-CONTAINING PROTEIN"/>
    <property type="match status" value="1"/>
</dbReference>
<keyword evidence="4" id="KW-1185">Reference proteome</keyword>
<name>A0A1Y2LYC9_EPING</name>
<reference evidence="3 4" key="1">
    <citation type="journal article" date="2017" name="Genome Announc.">
        <title>Genome sequence of the saprophytic ascomycete Epicoccum nigrum ICMP 19927 strain isolated from New Zealand.</title>
        <authorList>
            <person name="Fokin M."/>
            <person name="Fleetwood D."/>
            <person name="Weir B.S."/>
            <person name="Villas-Boas S.G."/>
        </authorList>
    </citation>
    <scope>NUCLEOTIDE SEQUENCE [LARGE SCALE GENOMIC DNA]</scope>
    <source>
        <strain evidence="3 4">ICMP 19927</strain>
    </source>
</reference>
<dbReference type="InterPro" id="IPR052895">
    <property type="entry name" value="HetReg/Transcr_Mod"/>
</dbReference>
<evidence type="ECO:0000313" key="3">
    <source>
        <dbReference type="EMBL" id="OSS48936.1"/>
    </source>
</evidence>
<sequence>MERYKYRPLLPARHSIRLIQIQPGLPGTEIHCRIIDYTIQDDRASGPYEALSYVWGMTLNPVKIFVADIASAVDSSAAEQCFEVTSNLHDALQELRDLMLPRIMWIDAVCINQDDLEERSSQVNFMAKIYSYANQVVIWLGPGDCTETKELFAAIEDAAEIARQPAEMPSQPNDAEQYRKSPHRHVYDRSDDGSEQGGFDDFLEMALENLLTRPWFSRVWVLQEAAAARSILVKCGFFELPGSIFTNGVRFLQDSIHRSKRARGLSASVLEIMDRYAPEVDRPFSTHLSDEFRKVHVRRMPSLGNLIERFYLHGVSDRRDTIFAVLNLCSPASRCSIKPDYTRPWSGVWADAIRQILGPGTIVTTSTHGEQACLTVFGYILGNIELDGDGTLSMGSIYPFGPLAWTAFWGLKSECTPESWCKSIREEDIVFFTVGASAPSIIRACGDHFDVIVIAVPSPLRITSDRQYGSERAIDWQELLSSLTYAPRRASLVWDWCAEYPSSCTHHPQLFDGVPATPGPHPDDIARMKDSAHIIATLLPSMKSPTRRTPTASQVSLNYMSQQFNNPKCPPQLQTKLQLLRMLVHSQVRRRFYVWFVRQFETLRQVLWILCHHTDTITTSKWMLDYHQSERRPYYNIFEVASIVGLEARPQRDGSVVSLHLTDAADTHNGKYFADFFGNNIKKRYRSGRKWLSTAQHDIRRYLVTTVIRHSSVTIADIQTSHQLLFSKPLIHLRYDLGMARGSIRSAINLRAFDLIFACRPGRLVLSWSDKEQILDEHVLIMSIRLFSEPLLSTQMAYSILSAIFNLVLDKPRMSLQERINHGRIMANLEEYRLVERIIRELRNGNLFFNNQSLVSFFISYHLQALMRYIESMEILEIAAATADDKVLPFLSTLLNLDPDRYHPLQDYRENMVAQFAASKELPLSSDSEHLMDSSEDLMDGSEVSMCSGEDALDSDEELLENDGECSLDGSEYSVFSSPDWLQKIQYYQYSLLFTEF</sequence>
<dbReference type="Pfam" id="PF06985">
    <property type="entry name" value="HET"/>
    <property type="match status" value="1"/>
</dbReference>
<dbReference type="InParanoid" id="A0A1Y2LYC9"/>
<protein>
    <recommendedName>
        <fullName evidence="2">Heterokaryon incompatibility domain-containing protein</fullName>
    </recommendedName>
</protein>